<protein>
    <recommendedName>
        <fullName evidence="3">Disease resistance protein</fullName>
    </recommendedName>
</protein>
<reference evidence="1 2" key="1">
    <citation type="submission" date="2020-02" db="EMBL/GenBank/DDBJ databases">
        <authorList>
            <person name="Ma Q."/>
            <person name="Huang Y."/>
            <person name="Song X."/>
            <person name="Pei D."/>
        </authorList>
    </citation>
    <scope>NUCLEOTIDE SEQUENCE [LARGE SCALE GENOMIC DNA]</scope>
    <source>
        <strain evidence="1">Sxm20200214</strain>
        <tissue evidence="1">Leaf</tissue>
    </source>
</reference>
<name>A0A8X7UZM9_BRACI</name>
<dbReference type="Proteomes" id="UP000886595">
    <property type="component" value="Unassembled WGS sequence"/>
</dbReference>
<keyword evidence="2" id="KW-1185">Reference proteome</keyword>
<dbReference type="AlphaFoldDB" id="A0A8X7UZM9"/>
<comment type="caution">
    <text evidence="1">The sequence shown here is derived from an EMBL/GenBank/DDBJ whole genome shotgun (WGS) entry which is preliminary data.</text>
</comment>
<dbReference type="Gene3D" id="3.80.10.10">
    <property type="entry name" value="Ribonuclease Inhibitor"/>
    <property type="match status" value="1"/>
</dbReference>
<gene>
    <name evidence="1" type="ORF">Bca52824_034627</name>
</gene>
<sequence length="103" mass="11766">MFRCRFREVSYNVEDVAALPSLQEIDIDHCYYLDELPDWFSEVVSLKKLSITNCGKALCTSKGYSIAKVDFRDWEVAEAGRNFDKDVSEMPTTGSVSSSRIQR</sequence>
<dbReference type="SUPFAM" id="SSF52047">
    <property type="entry name" value="RNI-like"/>
    <property type="match status" value="1"/>
</dbReference>
<evidence type="ECO:0008006" key="3">
    <source>
        <dbReference type="Google" id="ProtNLM"/>
    </source>
</evidence>
<organism evidence="1 2">
    <name type="scientific">Brassica carinata</name>
    <name type="common">Ethiopian mustard</name>
    <name type="synonym">Abyssinian cabbage</name>
    <dbReference type="NCBI Taxonomy" id="52824"/>
    <lineage>
        <taxon>Eukaryota</taxon>
        <taxon>Viridiplantae</taxon>
        <taxon>Streptophyta</taxon>
        <taxon>Embryophyta</taxon>
        <taxon>Tracheophyta</taxon>
        <taxon>Spermatophyta</taxon>
        <taxon>Magnoliopsida</taxon>
        <taxon>eudicotyledons</taxon>
        <taxon>Gunneridae</taxon>
        <taxon>Pentapetalae</taxon>
        <taxon>rosids</taxon>
        <taxon>malvids</taxon>
        <taxon>Brassicales</taxon>
        <taxon>Brassicaceae</taxon>
        <taxon>Brassiceae</taxon>
        <taxon>Brassica</taxon>
    </lineage>
</organism>
<dbReference type="EMBL" id="JAAMPC010000008">
    <property type="protein sequence ID" value="KAG2298155.1"/>
    <property type="molecule type" value="Genomic_DNA"/>
</dbReference>
<evidence type="ECO:0000313" key="2">
    <source>
        <dbReference type="Proteomes" id="UP000886595"/>
    </source>
</evidence>
<proteinExistence type="predicted"/>
<accession>A0A8X7UZM9</accession>
<evidence type="ECO:0000313" key="1">
    <source>
        <dbReference type="EMBL" id="KAG2298155.1"/>
    </source>
</evidence>
<dbReference type="OrthoDB" id="2016095at2759"/>
<dbReference type="InterPro" id="IPR032675">
    <property type="entry name" value="LRR_dom_sf"/>
</dbReference>